<dbReference type="EMBL" id="UINC01106799">
    <property type="protein sequence ID" value="SVC71708.1"/>
    <property type="molecule type" value="Genomic_DNA"/>
</dbReference>
<accession>A0A382PG75</accession>
<protein>
    <submittedName>
        <fullName evidence="1">Uncharacterized protein</fullName>
    </submittedName>
</protein>
<sequence length="34" mass="3894">MSPCHINALEFLGISLSFSMEELKWKKALQVSRV</sequence>
<reference evidence="1" key="1">
    <citation type="submission" date="2018-05" db="EMBL/GenBank/DDBJ databases">
        <authorList>
            <person name="Lanie J.A."/>
            <person name="Ng W.-L."/>
            <person name="Kazmierczak K.M."/>
            <person name="Andrzejewski T.M."/>
            <person name="Davidsen T.M."/>
            <person name="Wayne K.J."/>
            <person name="Tettelin H."/>
            <person name="Glass J.I."/>
            <person name="Rusch D."/>
            <person name="Podicherti R."/>
            <person name="Tsui H.-C.T."/>
            <person name="Winkler M.E."/>
        </authorList>
    </citation>
    <scope>NUCLEOTIDE SEQUENCE</scope>
</reference>
<gene>
    <name evidence="1" type="ORF">METZ01_LOCUS324562</name>
</gene>
<name>A0A382PG75_9ZZZZ</name>
<organism evidence="1">
    <name type="scientific">marine metagenome</name>
    <dbReference type="NCBI Taxonomy" id="408172"/>
    <lineage>
        <taxon>unclassified sequences</taxon>
        <taxon>metagenomes</taxon>
        <taxon>ecological metagenomes</taxon>
    </lineage>
</organism>
<evidence type="ECO:0000313" key="1">
    <source>
        <dbReference type="EMBL" id="SVC71708.1"/>
    </source>
</evidence>
<dbReference type="AlphaFoldDB" id="A0A382PG75"/>
<proteinExistence type="predicted"/>